<evidence type="ECO:0000256" key="3">
    <source>
        <dbReference type="ARBA" id="ARBA00023163"/>
    </source>
</evidence>
<evidence type="ECO:0000256" key="2">
    <source>
        <dbReference type="ARBA" id="ARBA00023125"/>
    </source>
</evidence>
<dbReference type="PROSITE" id="PS50043">
    <property type="entry name" value="HTH_LUXR_2"/>
    <property type="match status" value="1"/>
</dbReference>
<evidence type="ECO:0000259" key="4">
    <source>
        <dbReference type="PROSITE" id="PS50043"/>
    </source>
</evidence>
<dbReference type="InterPro" id="IPR000792">
    <property type="entry name" value="Tscrpt_reg_LuxR_C"/>
</dbReference>
<keyword evidence="1" id="KW-0805">Transcription regulation</keyword>
<proteinExistence type="predicted"/>
<dbReference type="Proteomes" id="UP000011744">
    <property type="component" value="Unassembled WGS sequence"/>
</dbReference>
<comment type="caution">
    <text evidence="5">The sequence shown here is derived from an EMBL/GenBank/DDBJ whole genome shotgun (WGS) entry which is preliminary data.</text>
</comment>
<dbReference type="PATRIC" id="fig|1244869.3.peg.3083"/>
<evidence type="ECO:0000313" key="6">
    <source>
        <dbReference type="Proteomes" id="UP000011744"/>
    </source>
</evidence>
<dbReference type="InterPro" id="IPR036388">
    <property type="entry name" value="WH-like_DNA-bd_sf"/>
</dbReference>
<keyword evidence="3" id="KW-0804">Transcription</keyword>
<dbReference type="OrthoDB" id="7364612at2"/>
<dbReference type="PANTHER" id="PTHR44688">
    <property type="entry name" value="DNA-BINDING TRANSCRIPTIONAL ACTIVATOR DEVR_DOSR"/>
    <property type="match status" value="1"/>
</dbReference>
<keyword evidence="6" id="KW-1185">Reference proteome</keyword>
<dbReference type="Gene3D" id="1.10.10.10">
    <property type="entry name" value="Winged helix-like DNA-binding domain superfamily/Winged helix DNA-binding domain"/>
    <property type="match status" value="1"/>
</dbReference>
<dbReference type="PRINTS" id="PR00038">
    <property type="entry name" value="HTHLUXR"/>
</dbReference>
<dbReference type="InterPro" id="IPR016032">
    <property type="entry name" value="Sig_transdc_resp-reg_C-effctor"/>
</dbReference>
<evidence type="ECO:0000256" key="1">
    <source>
        <dbReference type="ARBA" id="ARBA00023015"/>
    </source>
</evidence>
<dbReference type="RefSeq" id="WP_008619192.1">
    <property type="nucleotide sequence ID" value="NZ_AONQ01000044.1"/>
</dbReference>
<dbReference type="GO" id="GO:0003677">
    <property type="term" value="F:DNA binding"/>
    <property type="evidence" value="ECO:0007669"/>
    <property type="project" value="UniProtKB-KW"/>
</dbReference>
<dbReference type="GO" id="GO:0006355">
    <property type="term" value="P:regulation of DNA-templated transcription"/>
    <property type="evidence" value="ECO:0007669"/>
    <property type="project" value="InterPro"/>
</dbReference>
<gene>
    <name evidence="5" type="ORF">H261_15360</name>
</gene>
<protein>
    <submittedName>
        <fullName evidence="5">LuxR family transcriptional regulator</fullName>
    </submittedName>
</protein>
<dbReference type="eggNOG" id="ENOG503006Y">
    <property type="taxonomic scope" value="Bacteria"/>
</dbReference>
<organism evidence="5 6">
    <name type="scientific">Paramagnetospirillum caucaseum</name>
    <dbReference type="NCBI Taxonomy" id="1244869"/>
    <lineage>
        <taxon>Bacteria</taxon>
        <taxon>Pseudomonadati</taxon>
        <taxon>Pseudomonadota</taxon>
        <taxon>Alphaproteobacteria</taxon>
        <taxon>Rhodospirillales</taxon>
        <taxon>Magnetospirillaceae</taxon>
        <taxon>Paramagnetospirillum</taxon>
    </lineage>
</organism>
<dbReference type="AlphaFoldDB" id="M2Y7M3"/>
<dbReference type="PANTHER" id="PTHR44688:SF16">
    <property type="entry name" value="DNA-BINDING TRANSCRIPTIONAL ACTIVATOR DEVR_DOSR"/>
    <property type="match status" value="1"/>
</dbReference>
<dbReference type="EMBL" id="AONQ01000044">
    <property type="protein sequence ID" value="EME69051.1"/>
    <property type="molecule type" value="Genomic_DNA"/>
</dbReference>
<feature type="domain" description="HTH luxR-type" evidence="4">
    <location>
        <begin position="4"/>
        <end position="69"/>
    </location>
</feature>
<evidence type="ECO:0000313" key="5">
    <source>
        <dbReference type="EMBL" id="EME69051.1"/>
    </source>
</evidence>
<reference evidence="5 6" key="1">
    <citation type="journal article" date="2014" name="Genome Announc.">
        <title>Draft Genome Sequence of Magnetospirillum sp. Strain SO-1, a Freshwater Magnetotactic Bacterium Isolated from the Ol'khovka River, Russia.</title>
        <authorList>
            <person name="Grouzdev D.S."/>
            <person name="Dziuba M.V."/>
            <person name="Sukhacheva M.S."/>
            <person name="Mardanov A.V."/>
            <person name="Beletskiy A.V."/>
            <person name="Kuznetsov B.B."/>
            <person name="Skryabin K.G."/>
        </authorList>
    </citation>
    <scope>NUCLEOTIDE SEQUENCE [LARGE SCALE GENOMIC DNA]</scope>
    <source>
        <strain evidence="5 6">SO-1</strain>
    </source>
</reference>
<dbReference type="CDD" id="cd06170">
    <property type="entry name" value="LuxR_C_like"/>
    <property type="match status" value="1"/>
</dbReference>
<accession>M2Y7M3</accession>
<dbReference type="Pfam" id="PF00196">
    <property type="entry name" value="GerE"/>
    <property type="match status" value="1"/>
</dbReference>
<sequence>MNDGQADIPSLTPREKQCLTHLALGLRVQELADRIGISTKTAEKQIASARKKLGAATRDQAVAIAINLKLI</sequence>
<keyword evidence="2" id="KW-0238">DNA-binding</keyword>
<dbReference type="STRING" id="1244869.H261_15360"/>
<name>M2Y7M3_9PROT</name>
<dbReference type="SUPFAM" id="SSF46894">
    <property type="entry name" value="C-terminal effector domain of the bipartite response regulators"/>
    <property type="match status" value="1"/>
</dbReference>
<dbReference type="SMART" id="SM00421">
    <property type="entry name" value="HTH_LUXR"/>
    <property type="match status" value="1"/>
</dbReference>